<dbReference type="GO" id="GO:0016791">
    <property type="term" value="F:phosphatase activity"/>
    <property type="evidence" value="ECO:0007669"/>
    <property type="project" value="TreeGrafter"/>
</dbReference>
<organism evidence="5 6">
    <name type="scientific">Natronobacillus azotifigens</name>
    <dbReference type="NCBI Taxonomy" id="472978"/>
    <lineage>
        <taxon>Bacteria</taxon>
        <taxon>Bacillati</taxon>
        <taxon>Bacillota</taxon>
        <taxon>Bacilli</taxon>
        <taxon>Bacillales</taxon>
        <taxon>Bacillaceae</taxon>
        <taxon>Natronobacillus</taxon>
    </lineage>
</organism>
<name>A0A9J6R977_9BACI</name>
<evidence type="ECO:0000256" key="2">
    <source>
        <dbReference type="ARBA" id="ARBA00022723"/>
    </source>
</evidence>
<accession>A0A9J6R977</accession>
<dbReference type="Pfam" id="PF13419">
    <property type="entry name" value="HAD_2"/>
    <property type="match status" value="1"/>
</dbReference>
<dbReference type="Gene3D" id="3.40.50.1000">
    <property type="entry name" value="HAD superfamily/HAD-like"/>
    <property type="match status" value="1"/>
</dbReference>
<dbReference type="RefSeq" id="WP_268778871.1">
    <property type="nucleotide sequence ID" value="NZ_JAPRAT010000003.1"/>
</dbReference>
<keyword evidence="4" id="KW-0460">Magnesium</keyword>
<dbReference type="SFLD" id="SFLDG01129">
    <property type="entry name" value="C1.5:_HAD__Beta-PGM__Phosphata"/>
    <property type="match status" value="1"/>
</dbReference>
<dbReference type="InterPro" id="IPR051400">
    <property type="entry name" value="HAD-like_hydrolase"/>
</dbReference>
<evidence type="ECO:0000313" key="5">
    <source>
        <dbReference type="EMBL" id="MCZ0702103.1"/>
    </source>
</evidence>
<evidence type="ECO:0000256" key="4">
    <source>
        <dbReference type="ARBA" id="ARBA00022842"/>
    </source>
</evidence>
<keyword evidence="2" id="KW-0479">Metal-binding</keyword>
<dbReference type="Proteomes" id="UP001084197">
    <property type="component" value="Unassembled WGS sequence"/>
</dbReference>
<dbReference type="InterPro" id="IPR023214">
    <property type="entry name" value="HAD_sf"/>
</dbReference>
<dbReference type="AlphaFoldDB" id="A0A9J6R977"/>
<evidence type="ECO:0000256" key="1">
    <source>
        <dbReference type="ARBA" id="ARBA00001946"/>
    </source>
</evidence>
<sequence length="224" mass="25379">MKEKTIILDLDDTLYCEHDYVKSGFAVVANFLAAEAKQQDHLVIYKKMIEIWMEHGRGKVFDLVCSFFSIEQVDIHQLVQLYRTHLPSITLYDDAVAFLNNQIERGVPLGLVTNGLSVMQWNKVKALKLTSYIDAIVVADDLGGQAFWKPSPTPYLKALEILQITAQEAIYVGDNPNLDFITAKKLGLETVRIIRDHGDHMNSNVPPLYQADRQIYSLLELIDG</sequence>
<keyword evidence="6" id="KW-1185">Reference proteome</keyword>
<dbReference type="InterPro" id="IPR036412">
    <property type="entry name" value="HAD-like_sf"/>
</dbReference>
<evidence type="ECO:0000313" key="6">
    <source>
        <dbReference type="Proteomes" id="UP001084197"/>
    </source>
</evidence>
<dbReference type="SFLD" id="SFLDS00003">
    <property type="entry name" value="Haloacid_Dehalogenase"/>
    <property type="match status" value="1"/>
</dbReference>
<proteinExistence type="predicted"/>
<evidence type="ECO:0000256" key="3">
    <source>
        <dbReference type="ARBA" id="ARBA00022801"/>
    </source>
</evidence>
<keyword evidence="3 5" id="KW-0378">Hydrolase</keyword>
<comment type="caution">
    <text evidence="5">The sequence shown here is derived from an EMBL/GenBank/DDBJ whole genome shotgun (WGS) entry which is preliminary data.</text>
</comment>
<comment type="cofactor">
    <cofactor evidence="1">
        <name>Mg(2+)</name>
        <dbReference type="ChEBI" id="CHEBI:18420"/>
    </cofactor>
</comment>
<dbReference type="PANTHER" id="PTHR46470:SF2">
    <property type="entry name" value="GLYCERALDEHYDE 3-PHOSPHATE PHOSPHATASE"/>
    <property type="match status" value="1"/>
</dbReference>
<dbReference type="Gene3D" id="1.10.150.520">
    <property type="match status" value="1"/>
</dbReference>
<dbReference type="InterPro" id="IPR006439">
    <property type="entry name" value="HAD-SF_hydro_IA"/>
</dbReference>
<dbReference type="SUPFAM" id="SSF56784">
    <property type="entry name" value="HAD-like"/>
    <property type="match status" value="1"/>
</dbReference>
<dbReference type="GO" id="GO:0044281">
    <property type="term" value="P:small molecule metabolic process"/>
    <property type="evidence" value="ECO:0007669"/>
    <property type="project" value="UniProtKB-ARBA"/>
</dbReference>
<protein>
    <submittedName>
        <fullName evidence="5">HAD family hydrolase</fullName>
    </submittedName>
</protein>
<gene>
    <name evidence="5" type="ORF">OWO01_02625</name>
</gene>
<dbReference type="EMBL" id="JAPRAT010000003">
    <property type="protein sequence ID" value="MCZ0702103.1"/>
    <property type="molecule type" value="Genomic_DNA"/>
</dbReference>
<reference evidence="5" key="1">
    <citation type="submission" date="2022-11" db="EMBL/GenBank/DDBJ databases">
        <title>WGS of Natronobacillus azotifigens 24KS-1, an anaerobic diazotrophic haloalkaliphile from soda-rich habitats.</title>
        <authorList>
            <person name="Sorokin D.Y."/>
            <person name="Merkel A.Y."/>
        </authorList>
    </citation>
    <scope>NUCLEOTIDE SEQUENCE</scope>
    <source>
        <strain evidence="5">24KS-1</strain>
    </source>
</reference>
<dbReference type="NCBIfam" id="TIGR01549">
    <property type="entry name" value="HAD-SF-IA-v1"/>
    <property type="match status" value="1"/>
</dbReference>
<dbReference type="PANTHER" id="PTHR46470">
    <property type="entry name" value="N-ACYLNEURAMINATE-9-PHOSPHATASE"/>
    <property type="match status" value="1"/>
</dbReference>
<dbReference type="GO" id="GO:0046872">
    <property type="term" value="F:metal ion binding"/>
    <property type="evidence" value="ECO:0007669"/>
    <property type="project" value="UniProtKB-KW"/>
</dbReference>
<dbReference type="InterPro" id="IPR041492">
    <property type="entry name" value="HAD_2"/>
</dbReference>